<dbReference type="GeneID" id="826273"/>
<keyword evidence="1" id="KW-0472">Membrane</keyword>
<organism evidence="3 4">
    <name type="scientific">Arabidopsis thaliana</name>
    <name type="common">Mouse-ear cress</name>
    <dbReference type="NCBI Taxonomy" id="3702"/>
    <lineage>
        <taxon>Eukaryota</taxon>
        <taxon>Viridiplantae</taxon>
        <taxon>Streptophyta</taxon>
        <taxon>Embryophyta</taxon>
        <taxon>Tracheophyta</taxon>
        <taxon>Spermatophyta</taxon>
        <taxon>Magnoliopsida</taxon>
        <taxon>eudicotyledons</taxon>
        <taxon>Gunneridae</taxon>
        <taxon>Pentapetalae</taxon>
        <taxon>rosids</taxon>
        <taxon>malvids</taxon>
        <taxon>Brassicales</taxon>
        <taxon>Brassicaceae</taxon>
        <taxon>Camelineae</taxon>
        <taxon>Arabidopsis</taxon>
    </lineage>
</organism>
<dbReference type="Proteomes" id="UP000426265">
    <property type="component" value="Unassembled WGS sequence"/>
</dbReference>
<protein>
    <recommendedName>
        <fullName evidence="5">Transmembrane protein</fullName>
    </recommendedName>
</protein>
<evidence type="ECO:0000313" key="3">
    <source>
        <dbReference type="EMBL" id="VYS61957.1"/>
    </source>
</evidence>
<name>A0A654FM73_ARATH</name>
<dbReference type="ExpressionAtlas" id="A0A654FM73">
    <property type="expression patterns" value="baseline and differential"/>
</dbReference>
<evidence type="ECO:0000256" key="1">
    <source>
        <dbReference type="SAM" id="Phobius"/>
    </source>
</evidence>
<reference evidence="3 4" key="1">
    <citation type="submission" date="2019-11" db="EMBL/GenBank/DDBJ databases">
        <authorList>
            <person name="Jiao W.-B."/>
            <person name="Schneeberger K."/>
        </authorList>
    </citation>
    <scope>NUCLEOTIDE SEQUENCE [LARGE SCALE GENOMIC DNA]</scope>
    <source>
        <strain evidence="4">cv. An-1</strain>
    </source>
</reference>
<evidence type="ECO:0000313" key="2">
    <source>
        <dbReference type="Araport" id="AT4G07868"/>
    </source>
</evidence>
<feature type="transmembrane region" description="Helical" evidence="1">
    <location>
        <begin position="32"/>
        <end position="48"/>
    </location>
</feature>
<dbReference type="EMBL" id="CACRSJ010000109">
    <property type="protein sequence ID" value="VYS61957.1"/>
    <property type="molecule type" value="Genomic_DNA"/>
</dbReference>
<dbReference type="Araport" id="AT4G07868"/>
<evidence type="ECO:0008006" key="5">
    <source>
        <dbReference type="Google" id="ProtNLM"/>
    </source>
</evidence>
<accession>A0A654FM73</accession>
<dbReference type="RefSeq" id="NP_680638.2">
    <property type="nucleotide sequence ID" value="NM_148272.2"/>
</dbReference>
<gene>
    <name evidence="2" type="ordered locus">At4g07868</name>
    <name evidence="3" type="ORF">AN1_LOCUS17386</name>
</gene>
<dbReference type="SMR" id="A0A654FM73"/>
<feature type="transmembrane region" description="Helical" evidence="1">
    <location>
        <begin position="7"/>
        <end position="26"/>
    </location>
</feature>
<proteinExistence type="predicted"/>
<dbReference type="AlphaFoldDB" id="A0A654FM73"/>
<sequence length="78" mass="9417">MHPLSFVYLCFYFCLLLIISHTWVGNDSVSNLAFYCYVPIYFMLRLNCRNQIRDLRMMMKIRSGIRRLLIIANLLMYL</sequence>
<evidence type="ECO:0000313" key="4">
    <source>
        <dbReference type="Proteomes" id="UP000426265"/>
    </source>
</evidence>
<keyword evidence="1" id="KW-0812">Transmembrane</keyword>
<dbReference type="KEGG" id="ath:AT4G07868"/>
<keyword evidence="1" id="KW-1133">Transmembrane helix</keyword>